<dbReference type="EMBL" id="BLXT01001064">
    <property type="protein sequence ID" value="GFN82945.1"/>
    <property type="molecule type" value="Genomic_DNA"/>
</dbReference>
<keyword evidence="2" id="KW-1185">Reference proteome</keyword>
<comment type="caution">
    <text evidence="1">The sequence shown here is derived from an EMBL/GenBank/DDBJ whole genome shotgun (WGS) entry which is preliminary data.</text>
</comment>
<sequence>MPLLFSYREVPHESFAPFELLCGETTSGPVHIFKGVKEEVDRGDRCKVKFHIHQQPEKTSQRYPAFCSWAAAEGSNEAKARQRKLCVAD</sequence>
<gene>
    <name evidence="1" type="ORF">PoB_000945100</name>
</gene>
<proteinExistence type="predicted"/>
<reference evidence="1 2" key="1">
    <citation type="journal article" date="2021" name="Elife">
        <title>Chloroplast acquisition without the gene transfer in kleptoplastic sea slugs, Plakobranchus ocellatus.</title>
        <authorList>
            <person name="Maeda T."/>
            <person name="Takahashi S."/>
            <person name="Yoshida T."/>
            <person name="Shimamura S."/>
            <person name="Takaki Y."/>
            <person name="Nagai Y."/>
            <person name="Toyoda A."/>
            <person name="Suzuki Y."/>
            <person name="Arimoto A."/>
            <person name="Ishii H."/>
            <person name="Satoh N."/>
            <person name="Nishiyama T."/>
            <person name="Hasebe M."/>
            <person name="Maruyama T."/>
            <person name="Minagawa J."/>
            <person name="Obokata J."/>
            <person name="Shigenobu S."/>
        </authorList>
    </citation>
    <scope>NUCLEOTIDE SEQUENCE [LARGE SCALE GENOMIC DNA]</scope>
</reference>
<name>A0AAV3YKN8_9GAST</name>
<organism evidence="1 2">
    <name type="scientific">Plakobranchus ocellatus</name>
    <dbReference type="NCBI Taxonomy" id="259542"/>
    <lineage>
        <taxon>Eukaryota</taxon>
        <taxon>Metazoa</taxon>
        <taxon>Spiralia</taxon>
        <taxon>Lophotrochozoa</taxon>
        <taxon>Mollusca</taxon>
        <taxon>Gastropoda</taxon>
        <taxon>Heterobranchia</taxon>
        <taxon>Euthyneura</taxon>
        <taxon>Panpulmonata</taxon>
        <taxon>Sacoglossa</taxon>
        <taxon>Placobranchoidea</taxon>
        <taxon>Plakobranchidae</taxon>
        <taxon>Plakobranchus</taxon>
    </lineage>
</organism>
<evidence type="ECO:0000313" key="2">
    <source>
        <dbReference type="Proteomes" id="UP000735302"/>
    </source>
</evidence>
<protein>
    <submittedName>
        <fullName evidence="1">Zinc finger protein</fullName>
    </submittedName>
</protein>
<accession>A0AAV3YKN8</accession>
<evidence type="ECO:0000313" key="1">
    <source>
        <dbReference type="EMBL" id="GFN82945.1"/>
    </source>
</evidence>
<dbReference type="Proteomes" id="UP000735302">
    <property type="component" value="Unassembled WGS sequence"/>
</dbReference>
<dbReference type="AlphaFoldDB" id="A0AAV3YKN8"/>